<dbReference type="GO" id="GO:0002949">
    <property type="term" value="P:tRNA threonylcarbamoyladenosine modification"/>
    <property type="evidence" value="ECO:0007669"/>
    <property type="project" value="InterPro"/>
</dbReference>
<evidence type="ECO:0000313" key="3">
    <source>
        <dbReference type="Proteomes" id="UP000638732"/>
    </source>
</evidence>
<keyword evidence="3" id="KW-1185">Reference proteome</keyword>
<sequence>MSLILQIETATTVCSVALAQNGELLAVKEVKERNVHAEMITLFIQDVCAMAGKQLKDIDAVAVSKGPGSYTGLRIGVSTAKGICFGLDKPLIAVDTLAAMATGAATFAGEYDSNAILCPMIDARRMEVYTAMFTTTGELVRPTAAEIIDDNSFAELPSEQQLVIFGDGAEKCIQALAHRGKLAFLSQFENSASQLTQLAAQKFANKEFEDVAYFEPYYLKEFIAGVKGAK</sequence>
<dbReference type="EMBL" id="WWEO01000040">
    <property type="protein sequence ID" value="NCD68912.1"/>
    <property type="molecule type" value="Genomic_DNA"/>
</dbReference>
<organism evidence="2 3">
    <name type="scientific">Mucilaginibacter agri</name>
    <dbReference type="NCBI Taxonomy" id="2695265"/>
    <lineage>
        <taxon>Bacteria</taxon>
        <taxon>Pseudomonadati</taxon>
        <taxon>Bacteroidota</taxon>
        <taxon>Sphingobacteriia</taxon>
        <taxon>Sphingobacteriales</taxon>
        <taxon>Sphingobacteriaceae</taxon>
        <taxon>Mucilaginibacter</taxon>
    </lineage>
</organism>
<feature type="domain" description="Gcp-like" evidence="1">
    <location>
        <begin position="36"/>
        <end position="165"/>
    </location>
</feature>
<dbReference type="AlphaFoldDB" id="A0A965ZFM7"/>
<comment type="caution">
    <text evidence="2">The sequence shown here is derived from an EMBL/GenBank/DDBJ whole genome shotgun (WGS) entry which is preliminary data.</text>
</comment>
<dbReference type="GO" id="GO:0005829">
    <property type="term" value="C:cytosol"/>
    <property type="evidence" value="ECO:0007669"/>
    <property type="project" value="TreeGrafter"/>
</dbReference>
<dbReference type="PANTHER" id="PTHR11735:SF11">
    <property type="entry name" value="TRNA THREONYLCARBAMOYLADENOSINE BIOSYNTHESIS PROTEIN TSAB"/>
    <property type="match status" value="1"/>
</dbReference>
<dbReference type="SUPFAM" id="SSF53067">
    <property type="entry name" value="Actin-like ATPase domain"/>
    <property type="match status" value="2"/>
</dbReference>
<protein>
    <submittedName>
        <fullName evidence="2">tRNA (Adenosine(37)-N6)-threonylcarbamoyltransferase complex dimerization subunit type 1 TsaB</fullName>
    </submittedName>
</protein>
<accession>A0A965ZFM7</accession>
<proteinExistence type="predicted"/>
<reference evidence="2" key="2">
    <citation type="submission" date="2020-10" db="EMBL/GenBank/DDBJ databases">
        <title>Mucilaginibacter sp. nov., isolated from soil.</title>
        <authorList>
            <person name="Jeon C.O."/>
        </authorList>
    </citation>
    <scope>NUCLEOTIDE SEQUENCE</scope>
    <source>
        <strain evidence="2">R11</strain>
    </source>
</reference>
<dbReference type="InterPro" id="IPR022496">
    <property type="entry name" value="T6A_TsaB"/>
</dbReference>
<dbReference type="PANTHER" id="PTHR11735">
    <property type="entry name" value="TRNA N6-ADENOSINE THREONYLCARBAMOYLTRANSFERASE"/>
    <property type="match status" value="1"/>
</dbReference>
<evidence type="ECO:0000313" key="2">
    <source>
        <dbReference type="EMBL" id="NCD68912.1"/>
    </source>
</evidence>
<dbReference type="RefSeq" id="WP_166584899.1">
    <property type="nucleotide sequence ID" value="NZ_WWEO01000040.1"/>
</dbReference>
<dbReference type="InterPro" id="IPR043129">
    <property type="entry name" value="ATPase_NBD"/>
</dbReference>
<dbReference type="NCBIfam" id="TIGR03725">
    <property type="entry name" value="T6A_YeaZ"/>
    <property type="match status" value="1"/>
</dbReference>
<name>A0A965ZFM7_9SPHI</name>
<dbReference type="Pfam" id="PF00814">
    <property type="entry name" value="TsaD"/>
    <property type="match status" value="1"/>
</dbReference>
<dbReference type="CDD" id="cd24032">
    <property type="entry name" value="ASKHA_NBD_TsaB"/>
    <property type="match status" value="1"/>
</dbReference>
<dbReference type="Gene3D" id="3.30.420.40">
    <property type="match status" value="2"/>
</dbReference>
<dbReference type="Proteomes" id="UP000638732">
    <property type="component" value="Unassembled WGS sequence"/>
</dbReference>
<gene>
    <name evidence="2" type="primary">tsaB</name>
    <name evidence="2" type="ORF">GSY63_06060</name>
</gene>
<evidence type="ECO:0000259" key="1">
    <source>
        <dbReference type="Pfam" id="PF00814"/>
    </source>
</evidence>
<reference evidence="2" key="1">
    <citation type="submission" date="2020-01" db="EMBL/GenBank/DDBJ databases">
        <authorList>
            <person name="Seo Y.L."/>
        </authorList>
    </citation>
    <scope>NUCLEOTIDE SEQUENCE</scope>
    <source>
        <strain evidence="2">R11</strain>
    </source>
</reference>
<dbReference type="InterPro" id="IPR000905">
    <property type="entry name" value="Gcp-like_dom"/>
</dbReference>